<reference evidence="1 2" key="1">
    <citation type="journal article" date="2022" name="Nat. Plants">
        <title>Genomes of leafy and leafless Platanthera orchids illuminate the evolution of mycoheterotrophy.</title>
        <authorList>
            <person name="Li M.H."/>
            <person name="Liu K.W."/>
            <person name="Li Z."/>
            <person name="Lu H.C."/>
            <person name="Ye Q.L."/>
            <person name="Zhang D."/>
            <person name="Wang J.Y."/>
            <person name="Li Y.F."/>
            <person name="Zhong Z.M."/>
            <person name="Liu X."/>
            <person name="Yu X."/>
            <person name="Liu D.K."/>
            <person name="Tu X.D."/>
            <person name="Liu B."/>
            <person name="Hao Y."/>
            <person name="Liao X.Y."/>
            <person name="Jiang Y.T."/>
            <person name="Sun W.H."/>
            <person name="Chen J."/>
            <person name="Chen Y.Q."/>
            <person name="Ai Y."/>
            <person name="Zhai J.W."/>
            <person name="Wu S.S."/>
            <person name="Zhou Z."/>
            <person name="Hsiao Y.Y."/>
            <person name="Wu W.L."/>
            <person name="Chen Y.Y."/>
            <person name="Lin Y.F."/>
            <person name="Hsu J.L."/>
            <person name="Li C.Y."/>
            <person name="Wang Z.W."/>
            <person name="Zhao X."/>
            <person name="Zhong W.Y."/>
            <person name="Ma X.K."/>
            <person name="Ma L."/>
            <person name="Huang J."/>
            <person name="Chen G.Z."/>
            <person name="Huang M.Z."/>
            <person name="Huang L."/>
            <person name="Peng D.H."/>
            <person name="Luo Y.B."/>
            <person name="Zou S.Q."/>
            <person name="Chen S.P."/>
            <person name="Lan S."/>
            <person name="Tsai W.C."/>
            <person name="Van de Peer Y."/>
            <person name="Liu Z.J."/>
        </authorList>
    </citation>
    <scope>NUCLEOTIDE SEQUENCE [LARGE SCALE GENOMIC DNA]</scope>
    <source>
        <strain evidence="1">Lor288</strain>
    </source>
</reference>
<evidence type="ECO:0000313" key="2">
    <source>
        <dbReference type="Proteomes" id="UP001412067"/>
    </source>
</evidence>
<protein>
    <submittedName>
        <fullName evidence="1">Uncharacterized protein</fullName>
    </submittedName>
</protein>
<gene>
    <name evidence="1" type="ORF">KSP40_PGU019807</name>
</gene>
<organism evidence="1 2">
    <name type="scientific">Platanthera guangdongensis</name>
    <dbReference type="NCBI Taxonomy" id="2320717"/>
    <lineage>
        <taxon>Eukaryota</taxon>
        <taxon>Viridiplantae</taxon>
        <taxon>Streptophyta</taxon>
        <taxon>Embryophyta</taxon>
        <taxon>Tracheophyta</taxon>
        <taxon>Spermatophyta</taxon>
        <taxon>Magnoliopsida</taxon>
        <taxon>Liliopsida</taxon>
        <taxon>Asparagales</taxon>
        <taxon>Orchidaceae</taxon>
        <taxon>Orchidoideae</taxon>
        <taxon>Orchideae</taxon>
        <taxon>Orchidinae</taxon>
        <taxon>Platanthera</taxon>
    </lineage>
</organism>
<proteinExistence type="predicted"/>
<evidence type="ECO:0000313" key="1">
    <source>
        <dbReference type="EMBL" id="KAK8965141.1"/>
    </source>
</evidence>
<dbReference type="PANTHER" id="PTHR33103">
    <property type="entry name" value="OS01G0153900 PROTEIN"/>
    <property type="match status" value="1"/>
</dbReference>
<comment type="caution">
    <text evidence="1">The sequence shown here is derived from an EMBL/GenBank/DDBJ whole genome shotgun (WGS) entry which is preliminary data.</text>
</comment>
<dbReference type="Proteomes" id="UP001412067">
    <property type="component" value="Unassembled WGS sequence"/>
</dbReference>
<dbReference type="Pfam" id="PF05056">
    <property type="entry name" value="DUF674"/>
    <property type="match status" value="1"/>
</dbReference>
<dbReference type="PANTHER" id="PTHR33103:SF27">
    <property type="entry name" value="OS04G0594700 PROTEIN"/>
    <property type="match status" value="1"/>
</dbReference>
<name>A0ABR2MMC6_9ASPA</name>
<sequence>MSASSSSIKVRFLIDKEQERFVYVEAGSDFVDVLFSFLTLPLGAIVRLLKKNSGLGSLDSLYESIELLDAKHLQTEACKEMLLNPRSAAAQLCENLKVKGIHERNPTTFYTCSQDGCLIHSTCHFTYTSKVRCSRCGRHMDSDWSWGEETSEEGGVFVKAATKFMITDDLRVMPASLLKSLSLLKEMHIKDKRVLEKRLMQFGTKEALKLLGRSLVSKNALAEVCFPDPQVHESASSSLPIKEEIVVEETQNEIKAGLISNKRNNGLLYAEVGDDFINQLFSLLTFPLGSVLKILSDNMSPLDACIQNLYSSINGLFSNTFKSEICRKMLLTPKLATFYGYKNQLLLRFEEVRTMGSIVEGSCAKCYADNGFKSCSSTQCVHGIRVSQFVEQNPKSVKGLLDNGGGFVVGRRRFIVMDNLHVSLPSAISTTVNGENLSMSDLVGKELFLDNCTIGFFINTGSFLTVCYDLEVNRTAPLQRSPILVGCAIADDGDRNEAWCHALLLPAKEIRLKTGDSCFYDLG</sequence>
<keyword evidence="2" id="KW-1185">Reference proteome</keyword>
<dbReference type="EMBL" id="JBBWWR010000006">
    <property type="protein sequence ID" value="KAK8965141.1"/>
    <property type="molecule type" value="Genomic_DNA"/>
</dbReference>
<dbReference type="InterPro" id="IPR007750">
    <property type="entry name" value="DUF674"/>
</dbReference>
<accession>A0ABR2MMC6</accession>